<evidence type="ECO:0000313" key="2">
    <source>
        <dbReference type="Proteomes" id="UP000092993"/>
    </source>
</evidence>
<evidence type="ECO:0000313" key="1">
    <source>
        <dbReference type="EMBL" id="OBZ72085.1"/>
    </source>
</evidence>
<protein>
    <recommendedName>
        <fullName evidence="3">Aminoglycoside phosphotransferase domain-containing protein</fullName>
    </recommendedName>
</protein>
<dbReference type="Proteomes" id="UP000092993">
    <property type="component" value="Unassembled WGS sequence"/>
</dbReference>
<proteinExistence type="predicted"/>
<keyword evidence="2" id="KW-1185">Reference proteome</keyword>
<dbReference type="OrthoDB" id="10003767at2759"/>
<dbReference type="AlphaFoldDB" id="A0A1C7M570"/>
<comment type="caution">
    <text evidence="1">The sequence shown here is derived from an EMBL/GenBank/DDBJ whole genome shotgun (WGS) entry which is preliminary data.</text>
</comment>
<reference evidence="1 2" key="1">
    <citation type="submission" date="2016-03" db="EMBL/GenBank/DDBJ databases">
        <title>Whole genome sequencing of Grifola frondosa 9006-11.</title>
        <authorList>
            <person name="Min B."/>
            <person name="Park H."/>
            <person name="Kim J.-G."/>
            <person name="Cho H."/>
            <person name="Oh Y.-L."/>
            <person name="Kong W.-S."/>
            <person name="Choi I.-G."/>
        </authorList>
    </citation>
    <scope>NUCLEOTIDE SEQUENCE [LARGE SCALE GENOMIC DNA]</scope>
    <source>
        <strain evidence="1 2">9006-11</strain>
    </source>
</reference>
<organism evidence="1 2">
    <name type="scientific">Grifola frondosa</name>
    <name type="common">Maitake</name>
    <name type="synonym">Polyporus frondosus</name>
    <dbReference type="NCBI Taxonomy" id="5627"/>
    <lineage>
        <taxon>Eukaryota</taxon>
        <taxon>Fungi</taxon>
        <taxon>Dikarya</taxon>
        <taxon>Basidiomycota</taxon>
        <taxon>Agaricomycotina</taxon>
        <taxon>Agaricomycetes</taxon>
        <taxon>Polyporales</taxon>
        <taxon>Grifolaceae</taxon>
        <taxon>Grifola</taxon>
    </lineage>
</organism>
<dbReference type="PANTHER" id="PTHR21310">
    <property type="entry name" value="AMINOGLYCOSIDE PHOSPHOTRANSFERASE-RELATED-RELATED"/>
    <property type="match status" value="1"/>
</dbReference>
<dbReference type="PANTHER" id="PTHR21310:SF13">
    <property type="entry name" value="AMINOGLYCOSIDE PHOSPHOTRANSFERASE DOMAIN-CONTAINING PROTEIN"/>
    <property type="match status" value="1"/>
</dbReference>
<sequence>MRYVADRTHIPVPQIRAFRLNTSEDRSTTPFVILEKPSGVPLDTVIFSLSPFEQNAIVAQMARWTLEIFKHRFDAIGSLFMDEAGDYRVGPLARRPFYVDGRAKLALDRGPFRTAKAYYTACAQREMDCSRVLFVQDAPPTYQRDLEDTRLTVERIVGLMCDLTDQCQGLDDGDPEVAPFSLDIHDIGLKDIYVSSANRSQITSIIDWQFTCVRPLWCCARLPAWLRPSLSEGNEVTARLSAIFRAEVARIEGAQPIFLRSLDSDDTRSVLDELSDYDAFRDGFLLLPALENILATLPGHEDVAGLTALLDPATLPGRVARISLLTRGSNTMYLAMTPPRSNLDLLVGEDGMEILPPLGNKVTVL</sequence>
<dbReference type="STRING" id="5627.A0A1C7M570"/>
<dbReference type="InterPro" id="IPR051678">
    <property type="entry name" value="AGP_Transferase"/>
</dbReference>
<dbReference type="OMA" id="FRRTIME"/>
<dbReference type="EMBL" id="LUGG01000009">
    <property type="protein sequence ID" value="OBZ72085.1"/>
    <property type="molecule type" value="Genomic_DNA"/>
</dbReference>
<evidence type="ECO:0008006" key="3">
    <source>
        <dbReference type="Google" id="ProtNLM"/>
    </source>
</evidence>
<name>A0A1C7M570_GRIFR</name>
<gene>
    <name evidence="1" type="ORF">A0H81_07592</name>
</gene>
<accession>A0A1C7M570</accession>